<dbReference type="SMART" id="SM00234">
    <property type="entry name" value="START"/>
    <property type="match status" value="1"/>
</dbReference>
<proteinExistence type="predicted"/>
<keyword evidence="6" id="KW-0445">Lipid transport</keyword>
<name>A0A9W3A5M9_BIOGL</name>
<evidence type="ECO:0000256" key="9">
    <source>
        <dbReference type="ARBA" id="ARBA00069061"/>
    </source>
</evidence>
<organism evidence="13 14">
    <name type="scientific">Biomphalaria glabrata</name>
    <name type="common">Bloodfluke planorb</name>
    <name type="synonym">Freshwater snail</name>
    <dbReference type="NCBI Taxonomy" id="6526"/>
    <lineage>
        <taxon>Eukaryota</taxon>
        <taxon>Metazoa</taxon>
        <taxon>Spiralia</taxon>
        <taxon>Lophotrochozoa</taxon>
        <taxon>Mollusca</taxon>
        <taxon>Gastropoda</taxon>
        <taxon>Heterobranchia</taxon>
        <taxon>Euthyneura</taxon>
        <taxon>Panpulmonata</taxon>
        <taxon>Hygrophila</taxon>
        <taxon>Lymnaeoidea</taxon>
        <taxon>Planorbidae</taxon>
        <taxon>Biomphalaria</taxon>
    </lineage>
</organism>
<dbReference type="InterPro" id="IPR023393">
    <property type="entry name" value="START-like_dom_sf"/>
</dbReference>
<keyword evidence="2" id="KW-0813">Transport</keyword>
<dbReference type="RefSeq" id="XP_055882471.1">
    <property type="nucleotide sequence ID" value="XM_056026496.1"/>
</dbReference>
<gene>
    <name evidence="14" type="primary">LOC106078923</name>
</gene>
<dbReference type="Proteomes" id="UP001165740">
    <property type="component" value="Chromosome 4"/>
</dbReference>
<evidence type="ECO:0000256" key="2">
    <source>
        <dbReference type="ARBA" id="ARBA00022448"/>
    </source>
</evidence>
<dbReference type="PANTHER" id="PTHR19308:SF39">
    <property type="entry name" value="PHOSPHATIDYLCHOLINE TRANSFER PROTEIN"/>
    <property type="match status" value="1"/>
</dbReference>
<keyword evidence="7" id="KW-0446">Lipid-binding</keyword>
<evidence type="ECO:0000313" key="14">
    <source>
        <dbReference type="RefSeq" id="XP_055882471.1"/>
    </source>
</evidence>
<dbReference type="Gene3D" id="3.30.530.20">
    <property type="match status" value="1"/>
</dbReference>
<evidence type="ECO:0000256" key="7">
    <source>
        <dbReference type="ARBA" id="ARBA00023121"/>
    </source>
</evidence>
<dbReference type="Pfam" id="PF01852">
    <property type="entry name" value="START"/>
    <property type="match status" value="1"/>
</dbReference>
<evidence type="ECO:0000256" key="4">
    <source>
        <dbReference type="ARBA" id="ARBA00022553"/>
    </source>
</evidence>
<feature type="domain" description="START" evidence="12">
    <location>
        <begin position="55"/>
        <end position="238"/>
    </location>
</feature>
<dbReference type="SUPFAM" id="SSF55961">
    <property type="entry name" value="Bet v1-like"/>
    <property type="match status" value="1"/>
</dbReference>
<dbReference type="OrthoDB" id="1295045at2759"/>
<comment type="subunit">
    <text evidence="8">Interacts with ACOT13/THEM2.</text>
</comment>
<evidence type="ECO:0000256" key="11">
    <source>
        <dbReference type="ARBA" id="ARBA00079049"/>
    </source>
</evidence>
<dbReference type="GeneID" id="106078923"/>
<dbReference type="InterPro" id="IPR002913">
    <property type="entry name" value="START_lipid-bd_dom"/>
</dbReference>
<evidence type="ECO:0000259" key="12">
    <source>
        <dbReference type="PROSITE" id="PS50848"/>
    </source>
</evidence>
<dbReference type="GO" id="GO:0031210">
    <property type="term" value="F:phosphatidylcholine binding"/>
    <property type="evidence" value="ECO:0007669"/>
    <property type="project" value="TreeGrafter"/>
</dbReference>
<dbReference type="InterPro" id="IPR051213">
    <property type="entry name" value="START_lipid_transfer"/>
</dbReference>
<dbReference type="FunFam" id="3.30.530.20:FF:000017">
    <property type="entry name" value="Phosphatidylcholine transfer protein, putative"/>
    <property type="match status" value="1"/>
</dbReference>
<keyword evidence="3" id="KW-0963">Cytoplasm</keyword>
<dbReference type="PANTHER" id="PTHR19308">
    <property type="entry name" value="PHOSPHATIDYLCHOLINE TRANSFER PROTEIN"/>
    <property type="match status" value="1"/>
</dbReference>
<comment type="subcellular location">
    <subcellularLocation>
        <location evidence="1">Cytoplasm</location>
    </subcellularLocation>
</comment>
<evidence type="ECO:0000313" key="13">
    <source>
        <dbReference type="Proteomes" id="UP001165740"/>
    </source>
</evidence>
<evidence type="ECO:0000256" key="1">
    <source>
        <dbReference type="ARBA" id="ARBA00004496"/>
    </source>
</evidence>
<keyword evidence="13" id="KW-1185">Reference proteome</keyword>
<evidence type="ECO:0000256" key="5">
    <source>
        <dbReference type="ARBA" id="ARBA00022990"/>
    </source>
</evidence>
<keyword evidence="4" id="KW-0597">Phosphoprotein</keyword>
<dbReference type="AlphaFoldDB" id="A0A9W3A5M9"/>
<evidence type="ECO:0000256" key="3">
    <source>
        <dbReference type="ARBA" id="ARBA00022490"/>
    </source>
</evidence>
<evidence type="ECO:0000256" key="6">
    <source>
        <dbReference type="ARBA" id="ARBA00023055"/>
    </source>
</evidence>
<dbReference type="PROSITE" id="PS50848">
    <property type="entry name" value="START"/>
    <property type="match status" value="1"/>
</dbReference>
<evidence type="ECO:0000256" key="10">
    <source>
        <dbReference type="ARBA" id="ARBA00077188"/>
    </source>
</evidence>
<evidence type="ECO:0000256" key="8">
    <source>
        <dbReference type="ARBA" id="ARBA00063535"/>
    </source>
</evidence>
<protein>
    <recommendedName>
        <fullName evidence="9">Phosphatidylcholine transfer protein</fullName>
    </recommendedName>
    <alternativeName>
        <fullName evidence="11">START domain-containing protein 2</fullName>
    </alternativeName>
    <alternativeName>
        <fullName evidence="10">StAR-related lipid transfer protein 2</fullName>
    </alternativeName>
</protein>
<dbReference type="OMA" id="DYVYMRE"/>
<reference evidence="14" key="1">
    <citation type="submission" date="2025-08" db="UniProtKB">
        <authorList>
            <consortium name="RefSeq"/>
        </authorList>
    </citation>
    <scope>IDENTIFICATION</scope>
</reference>
<accession>A0A9W3A5M9</accession>
<dbReference type="GO" id="GO:0005829">
    <property type="term" value="C:cytosol"/>
    <property type="evidence" value="ECO:0007669"/>
    <property type="project" value="UniProtKB-ARBA"/>
</dbReference>
<keyword evidence="5" id="KW-0007">Acetylation</keyword>
<dbReference type="GO" id="GO:0008525">
    <property type="term" value="F:phosphatidylcholine transporter activity"/>
    <property type="evidence" value="ECO:0007669"/>
    <property type="project" value="TreeGrafter"/>
</dbReference>
<sequence length="246" mass="28362">MPVGCMTPLSGYVLLELPNTLEIVLVTMADKLSADVFKDEDFECAISELDKPNLEGWEFFVESHGVTIYRLFNESSGLYQYKVFGELDVEPDICAQVYMDLDYRKKWDSYVKELEEKQCEGKHLIYWEVSYPFPLWNRDYIYGRELKIVEKNGLKIWAVMAKSVNTPSVPERSGIVRVDDYLQSAVLCSNGKQGTKAFMHYYDNPKGNIPTWLINWAAKTGVPQFLTMMQAACRDYTKYLESKKGS</sequence>